<keyword evidence="1 2" id="KW-0238">DNA-binding</keyword>
<evidence type="ECO:0000313" key="5">
    <source>
        <dbReference type="Proteomes" id="UP000215694"/>
    </source>
</evidence>
<comment type="caution">
    <text evidence="4">The sequence shown here is derived from an EMBL/GenBank/DDBJ whole genome shotgun (WGS) entry which is preliminary data.</text>
</comment>
<dbReference type="EMBL" id="NOJY02000069">
    <property type="protein sequence ID" value="RDY25471.1"/>
    <property type="molecule type" value="Genomic_DNA"/>
</dbReference>
<dbReference type="SUPFAM" id="SSF46689">
    <property type="entry name" value="Homeodomain-like"/>
    <property type="match status" value="1"/>
</dbReference>
<proteinExistence type="predicted"/>
<organism evidence="4 5">
    <name type="scientific">Romboutsia weinsteinii</name>
    <dbReference type="NCBI Taxonomy" id="2020949"/>
    <lineage>
        <taxon>Bacteria</taxon>
        <taxon>Bacillati</taxon>
        <taxon>Bacillota</taxon>
        <taxon>Clostridia</taxon>
        <taxon>Peptostreptococcales</taxon>
        <taxon>Peptostreptococcaceae</taxon>
        <taxon>Romboutsia</taxon>
    </lineage>
</organism>
<feature type="domain" description="HTH tetR-type" evidence="3">
    <location>
        <begin position="13"/>
        <end position="73"/>
    </location>
</feature>
<dbReference type="AlphaFoldDB" id="A0A371IYA6"/>
<evidence type="ECO:0000259" key="3">
    <source>
        <dbReference type="PROSITE" id="PS50977"/>
    </source>
</evidence>
<name>A0A371IYA6_9FIRM</name>
<dbReference type="GO" id="GO:0003677">
    <property type="term" value="F:DNA binding"/>
    <property type="evidence" value="ECO:0007669"/>
    <property type="project" value="UniProtKB-UniRule"/>
</dbReference>
<accession>A0A371IYA6</accession>
<evidence type="ECO:0000256" key="1">
    <source>
        <dbReference type="ARBA" id="ARBA00023125"/>
    </source>
</evidence>
<dbReference type="RefSeq" id="WP_094368084.1">
    <property type="nucleotide sequence ID" value="NZ_NOJY02000069.1"/>
</dbReference>
<protein>
    <submittedName>
        <fullName evidence="4">TetR/AcrR family transcriptional regulator</fullName>
    </submittedName>
</protein>
<evidence type="ECO:0000313" key="4">
    <source>
        <dbReference type="EMBL" id="RDY25471.1"/>
    </source>
</evidence>
<dbReference type="PROSITE" id="PS50977">
    <property type="entry name" value="HTH_TETR_2"/>
    <property type="match status" value="1"/>
</dbReference>
<dbReference type="InterPro" id="IPR050624">
    <property type="entry name" value="HTH-type_Tx_Regulator"/>
</dbReference>
<keyword evidence="5" id="KW-1185">Reference proteome</keyword>
<dbReference type="Proteomes" id="UP000215694">
    <property type="component" value="Unassembled WGS sequence"/>
</dbReference>
<dbReference type="InterPro" id="IPR009057">
    <property type="entry name" value="Homeodomain-like_sf"/>
</dbReference>
<gene>
    <name evidence="4" type="ORF">CHL78_018025</name>
</gene>
<dbReference type="PANTHER" id="PTHR43479">
    <property type="entry name" value="ACREF/ENVCD OPERON REPRESSOR-RELATED"/>
    <property type="match status" value="1"/>
</dbReference>
<feature type="DNA-binding region" description="H-T-H motif" evidence="2">
    <location>
        <begin position="36"/>
        <end position="55"/>
    </location>
</feature>
<dbReference type="Gene3D" id="1.10.357.10">
    <property type="entry name" value="Tetracycline Repressor, domain 2"/>
    <property type="match status" value="1"/>
</dbReference>
<reference evidence="4 5" key="1">
    <citation type="journal article" date="2017" name="Genome Announc.">
        <title>Draft Genome Sequence of Romboutsia weinsteinii sp. nov. Strain CCRI-19649(T) Isolated from Surface Water.</title>
        <authorList>
            <person name="Maheux A.F."/>
            <person name="Boudreau D.K."/>
            <person name="Berube E."/>
            <person name="Boissinot M."/>
            <person name="Cantin P."/>
            <person name="Raymond F."/>
            <person name="Corbeil J."/>
            <person name="Omar R.F."/>
            <person name="Bergeron M.G."/>
        </authorList>
    </citation>
    <scope>NUCLEOTIDE SEQUENCE [LARGE SCALE GENOMIC DNA]</scope>
    <source>
        <strain evidence="4 5">CCRI-19649</strain>
    </source>
</reference>
<evidence type="ECO:0000256" key="2">
    <source>
        <dbReference type="PROSITE-ProRule" id="PRU00335"/>
    </source>
</evidence>
<dbReference type="InterPro" id="IPR001647">
    <property type="entry name" value="HTH_TetR"/>
</dbReference>
<dbReference type="PRINTS" id="PR00455">
    <property type="entry name" value="HTHTETR"/>
</dbReference>
<dbReference type="PANTHER" id="PTHR43479:SF11">
    <property type="entry name" value="ACREF_ENVCD OPERON REPRESSOR-RELATED"/>
    <property type="match status" value="1"/>
</dbReference>
<sequence length="198" mass="22813">MPKTKEQCEEIREKMKNKITEGAINYFAKNGYAGTRISQLSKYIGIGQGTLYNYFSSKEELFTEILKKLELQNKIGFENLAKVQIDAASKIKLISKSMIEEIENKTITAYSFVLNIRMIEEGTMDNTFTTSYKDTPTKMLRDIILQGQREGSVINGDDNELADYYWSVVHTLALMNVNSKENKTIELNWLNRILLKDR</sequence>
<dbReference type="Pfam" id="PF00440">
    <property type="entry name" value="TetR_N"/>
    <property type="match status" value="1"/>
</dbReference>
<dbReference type="OrthoDB" id="9812484at2"/>